<proteinExistence type="predicted"/>
<dbReference type="EMBL" id="SRLO01000126">
    <property type="protein sequence ID" value="TNN73339.1"/>
    <property type="molecule type" value="Genomic_DNA"/>
</dbReference>
<evidence type="ECO:0000313" key="2">
    <source>
        <dbReference type="Proteomes" id="UP000314294"/>
    </source>
</evidence>
<gene>
    <name evidence="1" type="ORF">EYF80_016502</name>
</gene>
<name>A0A4Z2I5K8_9TELE</name>
<keyword evidence="2" id="KW-1185">Reference proteome</keyword>
<protein>
    <submittedName>
        <fullName evidence="1">Uncharacterized protein</fullName>
    </submittedName>
</protein>
<sequence>MTLFADAVVKKPIGHPEFVLIRTTGFRPDEQTDRRTDGVAGEVSELRTAAVDIVFLLPLRSVSRNTMSTAADPS</sequence>
<dbReference type="Proteomes" id="UP000314294">
    <property type="component" value="Unassembled WGS sequence"/>
</dbReference>
<evidence type="ECO:0000313" key="1">
    <source>
        <dbReference type="EMBL" id="TNN73339.1"/>
    </source>
</evidence>
<comment type="caution">
    <text evidence="1">The sequence shown here is derived from an EMBL/GenBank/DDBJ whole genome shotgun (WGS) entry which is preliminary data.</text>
</comment>
<dbReference type="AlphaFoldDB" id="A0A4Z2I5K8"/>
<reference evidence="1 2" key="1">
    <citation type="submission" date="2019-03" db="EMBL/GenBank/DDBJ databases">
        <title>First draft genome of Liparis tanakae, snailfish: a comprehensive survey of snailfish specific genes.</title>
        <authorList>
            <person name="Kim W."/>
            <person name="Song I."/>
            <person name="Jeong J.-H."/>
            <person name="Kim D."/>
            <person name="Kim S."/>
            <person name="Ryu S."/>
            <person name="Song J.Y."/>
            <person name="Lee S.K."/>
        </authorList>
    </citation>
    <scope>NUCLEOTIDE SEQUENCE [LARGE SCALE GENOMIC DNA]</scope>
    <source>
        <tissue evidence="1">Muscle</tissue>
    </source>
</reference>
<accession>A0A4Z2I5K8</accession>
<organism evidence="1 2">
    <name type="scientific">Liparis tanakae</name>
    <name type="common">Tanaka's snailfish</name>
    <dbReference type="NCBI Taxonomy" id="230148"/>
    <lineage>
        <taxon>Eukaryota</taxon>
        <taxon>Metazoa</taxon>
        <taxon>Chordata</taxon>
        <taxon>Craniata</taxon>
        <taxon>Vertebrata</taxon>
        <taxon>Euteleostomi</taxon>
        <taxon>Actinopterygii</taxon>
        <taxon>Neopterygii</taxon>
        <taxon>Teleostei</taxon>
        <taxon>Neoteleostei</taxon>
        <taxon>Acanthomorphata</taxon>
        <taxon>Eupercaria</taxon>
        <taxon>Perciformes</taxon>
        <taxon>Cottioidei</taxon>
        <taxon>Cottales</taxon>
        <taxon>Liparidae</taxon>
        <taxon>Liparis</taxon>
    </lineage>
</organism>